<evidence type="ECO:0000256" key="1">
    <source>
        <dbReference type="SAM" id="Phobius"/>
    </source>
</evidence>
<dbReference type="AlphaFoldDB" id="A0A7X6DKC1"/>
<evidence type="ECO:0008006" key="4">
    <source>
        <dbReference type="Google" id="ProtNLM"/>
    </source>
</evidence>
<keyword evidence="1" id="KW-1133">Transmembrane helix</keyword>
<dbReference type="RefSeq" id="WP_168109879.1">
    <property type="nucleotide sequence ID" value="NZ_VTOX01000012.1"/>
</dbReference>
<comment type="caution">
    <text evidence="2">The sequence shown here is derived from an EMBL/GenBank/DDBJ whole genome shotgun (WGS) entry which is preliminary data.</text>
</comment>
<feature type="transmembrane region" description="Helical" evidence="1">
    <location>
        <begin position="149"/>
        <end position="172"/>
    </location>
</feature>
<protein>
    <recommendedName>
        <fullName evidence="4">J domain-containing protein</fullName>
    </recommendedName>
</protein>
<gene>
    <name evidence="2" type="ORF">RAMLITH_23295</name>
</gene>
<proteinExistence type="predicted"/>
<reference evidence="2 3" key="1">
    <citation type="journal article" date="2020" name="Nature">
        <title>Bacterial chemolithoautotrophy via manganese oxidation.</title>
        <authorList>
            <person name="Yu H."/>
            <person name="Leadbetter J.R."/>
        </authorList>
    </citation>
    <scope>NUCLEOTIDE SEQUENCE [LARGE SCALE GENOMIC DNA]</scope>
    <source>
        <strain evidence="2 3">RBP-1</strain>
    </source>
</reference>
<accession>A0A7X6DKC1</accession>
<evidence type="ECO:0000313" key="2">
    <source>
        <dbReference type="EMBL" id="NKE68752.1"/>
    </source>
</evidence>
<sequence>MAQLARELGLGACIDSPETLKAELQKIVLALHPDKSGGEFRSDGDKARFMKARRAIELLNGDGGAGASDAAPLAGAPRAIADTAAPPASLENEHRLQVLLLADARARIARYFAAPKIASSVLATTSLVLVLAADLFQGHALLGPLLKEAAALIFLSVLGLMAAMAAAALWFCERAAVAHAGHLLSESALGELFELARRCARRQGRIGQLSGFDIRRGTDVLADGGGTARAPGGRRLLRRSLDATTRESITLIQTQRLLARRVIRAVDRPALEVLYEVSPGAMGETFR</sequence>
<keyword evidence="3" id="KW-1185">Reference proteome</keyword>
<keyword evidence="1" id="KW-0812">Transmembrane</keyword>
<organism evidence="2 3">
    <name type="scientific">Ramlibacter lithotrophicus</name>
    <dbReference type="NCBI Taxonomy" id="2606681"/>
    <lineage>
        <taxon>Bacteria</taxon>
        <taxon>Pseudomonadati</taxon>
        <taxon>Pseudomonadota</taxon>
        <taxon>Betaproteobacteria</taxon>
        <taxon>Burkholderiales</taxon>
        <taxon>Comamonadaceae</taxon>
        <taxon>Ramlibacter</taxon>
    </lineage>
</organism>
<name>A0A7X6DKC1_9BURK</name>
<keyword evidence="1" id="KW-0472">Membrane</keyword>
<evidence type="ECO:0000313" key="3">
    <source>
        <dbReference type="Proteomes" id="UP000521868"/>
    </source>
</evidence>
<dbReference type="EMBL" id="VTOX01000012">
    <property type="protein sequence ID" value="NKE68752.1"/>
    <property type="molecule type" value="Genomic_DNA"/>
</dbReference>
<feature type="transmembrane region" description="Helical" evidence="1">
    <location>
        <begin position="117"/>
        <end position="137"/>
    </location>
</feature>
<dbReference type="Proteomes" id="UP000521868">
    <property type="component" value="Unassembled WGS sequence"/>
</dbReference>